<dbReference type="AlphaFoldDB" id="A0A6C0B0V9"/>
<protein>
    <submittedName>
        <fullName evidence="2">Uncharacterized protein</fullName>
    </submittedName>
</protein>
<keyword evidence="1" id="KW-0812">Transmembrane</keyword>
<organism evidence="2">
    <name type="scientific">viral metagenome</name>
    <dbReference type="NCBI Taxonomy" id="1070528"/>
    <lineage>
        <taxon>unclassified sequences</taxon>
        <taxon>metagenomes</taxon>
        <taxon>organismal metagenomes</taxon>
    </lineage>
</organism>
<evidence type="ECO:0000313" key="2">
    <source>
        <dbReference type="EMBL" id="QHS85732.1"/>
    </source>
</evidence>
<dbReference type="EMBL" id="MN739048">
    <property type="protein sequence ID" value="QHS85732.1"/>
    <property type="molecule type" value="Genomic_DNA"/>
</dbReference>
<evidence type="ECO:0000256" key="1">
    <source>
        <dbReference type="SAM" id="Phobius"/>
    </source>
</evidence>
<proteinExistence type="predicted"/>
<feature type="transmembrane region" description="Helical" evidence="1">
    <location>
        <begin position="12"/>
        <end position="32"/>
    </location>
</feature>
<reference evidence="2" key="1">
    <citation type="journal article" date="2020" name="Nature">
        <title>Giant virus diversity and host interactions through global metagenomics.</title>
        <authorList>
            <person name="Schulz F."/>
            <person name="Roux S."/>
            <person name="Paez-Espino D."/>
            <person name="Jungbluth S."/>
            <person name="Walsh D.A."/>
            <person name="Denef V.J."/>
            <person name="McMahon K.D."/>
            <person name="Konstantinidis K.T."/>
            <person name="Eloe-Fadrosh E.A."/>
            <person name="Kyrpides N.C."/>
            <person name="Woyke T."/>
        </authorList>
    </citation>
    <scope>NUCLEOTIDE SEQUENCE</scope>
    <source>
        <strain evidence="2">GVMAG-M-3300009185-36</strain>
    </source>
</reference>
<keyword evidence="1" id="KW-1133">Transmembrane helix</keyword>
<sequence>MNCITEPQIISFTAGFLSSLLGFMIASCILYTSPEPPTDTKNLFKKLPLLPPDSDDEEEGSVQDYLADRLGTSQAFRLKVVRAMAKLHNEYPSIYVEVMQFK</sequence>
<keyword evidence="1" id="KW-0472">Membrane</keyword>
<accession>A0A6C0B0V9</accession>
<name>A0A6C0B0V9_9ZZZZ</name>